<dbReference type="EC" id="4.1.2.52" evidence="5"/>
<dbReference type="InterPro" id="IPR015813">
    <property type="entry name" value="Pyrv/PenolPyrv_kinase-like_dom"/>
</dbReference>
<dbReference type="InterPro" id="IPR050251">
    <property type="entry name" value="HpcH-HpaI_aldolase"/>
</dbReference>
<name>A0AAC9HKS0_9PSEU</name>
<keyword evidence="2" id="KW-0479">Metal-binding</keyword>
<evidence type="ECO:0000259" key="4">
    <source>
        <dbReference type="Pfam" id="PF03328"/>
    </source>
</evidence>
<dbReference type="GO" id="GO:0016832">
    <property type="term" value="F:aldehyde-lyase activity"/>
    <property type="evidence" value="ECO:0007669"/>
    <property type="project" value="TreeGrafter"/>
</dbReference>
<evidence type="ECO:0000256" key="1">
    <source>
        <dbReference type="ARBA" id="ARBA00005568"/>
    </source>
</evidence>
<dbReference type="GO" id="GO:0005737">
    <property type="term" value="C:cytoplasm"/>
    <property type="evidence" value="ECO:0007669"/>
    <property type="project" value="TreeGrafter"/>
</dbReference>
<gene>
    <name evidence="5" type="ORF">TL08_00930</name>
</gene>
<keyword evidence="3 5" id="KW-0456">Lyase</keyword>
<dbReference type="Pfam" id="PF03328">
    <property type="entry name" value="HpcH_HpaI"/>
    <property type="match status" value="1"/>
</dbReference>
<proteinExistence type="inferred from homology"/>
<feature type="domain" description="HpcH/HpaI aldolase/citrate lyase" evidence="4">
    <location>
        <begin position="18"/>
        <end position="240"/>
    </location>
</feature>
<sequence>MDALEFARRIRNREQAVGYWVVLDDPIATERLARIGYDYVAVDAQHGLLGYTGIRDAMLAIDAGATSAAMVRVEQNDPFAIGRVLDAGATGVIVPLIDNAEDAAAAVRSTRYPPHGRRSYGPMRAQLRVGPTPAVSDEATLVLAMIETPEGLANVDEICATPGLDGVYVGPSDLRLAVGGATSTDPAVDGPFEEAVEKIAKAAEKAGIAAGIHNPSGEAARRRLAQGYTFASVACDLVHLEQAARSHLAAARDDR</sequence>
<dbReference type="RefSeq" id="WP_069845846.1">
    <property type="nucleotide sequence ID" value="NZ_CP014859.1"/>
</dbReference>
<dbReference type="Proteomes" id="UP000095210">
    <property type="component" value="Chromosome"/>
</dbReference>
<dbReference type="Gene3D" id="3.20.20.60">
    <property type="entry name" value="Phosphoenolpyruvate-binding domains"/>
    <property type="match status" value="1"/>
</dbReference>
<dbReference type="AlphaFoldDB" id="A0AAC9HKS0"/>
<dbReference type="InterPro" id="IPR040442">
    <property type="entry name" value="Pyrv_kinase-like_dom_sf"/>
</dbReference>
<evidence type="ECO:0000313" key="6">
    <source>
        <dbReference type="Proteomes" id="UP000095210"/>
    </source>
</evidence>
<comment type="similarity">
    <text evidence="1">Belongs to the HpcH/HpaI aldolase family.</text>
</comment>
<evidence type="ECO:0000256" key="3">
    <source>
        <dbReference type="ARBA" id="ARBA00023239"/>
    </source>
</evidence>
<dbReference type="EMBL" id="CP014859">
    <property type="protein sequence ID" value="AOS61030.1"/>
    <property type="molecule type" value="Genomic_DNA"/>
</dbReference>
<dbReference type="GO" id="GO:0046872">
    <property type="term" value="F:metal ion binding"/>
    <property type="evidence" value="ECO:0007669"/>
    <property type="project" value="UniProtKB-KW"/>
</dbReference>
<organism evidence="5 6">
    <name type="scientific">Actinoalloteichus hymeniacidonis</name>
    <dbReference type="NCBI Taxonomy" id="340345"/>
    <lineage>
        <taxon>Bacteria</taxon>
        <taxon>Bacillati</taxon>
        <taxon>Actinomycetota</taxon>
        <taxon>Actinomycetes</taxon>
        <taxon>Pseudonocardiales</taxon>
        <taxon>Pseudonocardiaceae</taxon>
        <taxon>Actinoalloteichus</taxon>
    </lineage>
</organism>
<reference evidence="6" key="1">
    <citation type="submission" date="2016-03" db="EMBL/GenBank/DDBJ databases">
        <title>Complete genome sequence of the type strain Actinoalloteichus hymeniacidonis DSM 45092.</title>
        <authorList>
            <person name="Schaffert L."/>
            <person name="Albersmeier A."/>
            <person name="Winkler A."/>
            <person name="Kalinowski J."/>
            <person name="Zotchev S."/>
            <person name="Ruckert C."/>
        </authorList>
    </citation>
    <scope>NUCLEOTIDE SEQUENCE [LARGE SCALE GENOMIC DNA]</scope>
    <source>
        <strain evidence="6">HPA177(T) (DSM 45092(T))</strain>
    </source>
</reference>
<dbReference type="PANTHER" id="PTHR30502:SF0">
    <property type="entry name" value="PHOSPHOENOLPYRUVATE CARBOXYLASE FAMILY PROTEIN"/>
    <property type="match status" value="1"/>
</dbReference>
<evidence type="ECO:0000256" key="2">
    <source>
        <dbReference type="ARBA" id="ARBA00022723"/>
    </source>
</evidence>
<keyword evidence="6" id="KW-1185">Reference proteome</keyword>
<dbReference type="PANTHER" id="PTHR30502">
    <property type="entry name" value="2-KETO-3-DEOXY-L-RHAMNONATE ALDOLASE"/>
    <property type="match status" value="1"/>
</dbReference>
<accession>A0AAC9HKS0</accession>
<dbReference type="KEGG" id="ahm:TL08_00930"/>
<evidence type="ECO:0000313" key="5">
    <source>
        <dbReference type="EMBL" id="AOS61030.1"/>
    </source>
</evidence>
<dbReference type="SUPFAM" id="SSF51621">
    <property type="entry name" value="Phosphoenolpyruvate/pyruvate domain"/>
    <property type="match status" value="1"/>
</dbReference>
<dbReference type="InterPro" id="IPR005000">
    <property type="entry name" value="Aldolase/citrate-lyase_domain"/>
</dbReference>
<protein>
    <submittedName>
        <fullName evidence="5">2,4-dihydroxyhept-2-ene-1,7-dioic acid aldolase</fullName>
        <ecNumber evidence="5">4.1.2.52</ecNumber>
    </submittedName>
</protein>